<keyword evidence="9 10" id="KW-0472">Membrane</keyword>
<keyword evidence="6" id="KW-1003">Cell membrane</keyword>
<evidence type="ECO:0000256" key="10">
    <source>
        <dbReference type="SAM" id="Phobius"/>
    </source>
</evidence>
<dbReference type="GO" id="GO:0005886">
    <property type="term" value="C:plasma membrane"/>
    <property type="evidence" value="ECO:0007669"/>
    <property type="project" value="UniProtKB-SubCell"/>
</dbReference>
<accession>A0A5R8M0M7</accession>
<evidence type="ECO:0000256" key="8">
    <source>
        <dbReference type="ARBA" id="ARBA00022989"/>
    </source>
</evidence>
<proteinExistence type="inferred from homology"/>
<name>A0A5R8M0M7_9FLAO</name>
<keyword evidence="5" id="KW-0813">Transport</keyword>
<dbReference type="PANTHER" id="PTHR36122">
    <property type="entry name" value="NICOTINAMIDE RIBOSIDE TRANSPORTER PNUC"/>
    <property type="match status" value="1"/>
</dbReference>
<keyword evidence="12" id="KW-1185">Reference proteome</keyword>
<keyword evidence="8 10" id="KW-1133">Transmembrane helix</keyword>
<dbReference type="RefSeq" id="WP_138259046.1">
    <property type="nucleotide sequence ID" value="NZ_VBUK01000009.1"/>
</dbReference>
<feature type="transmembrane region" description="Helical" evidence="10">
    <location>
        <begin position="161"/>
        <end position="180"/>
    </location>
</feature>
<evidence type="ECO:0000313" key="12">
    <source>
        <dbReference type="Proteomes" id="UP000308382"/>
    </source>
</evidence>
<evidence type="ECO:0000256" key="4">
    <source>
        <dbReference type="ARBA" id="ARBA00017522"/>
    </source>
</evidence>
<dbReference type="PANTHER" id="PTHR36122:SF2">
    <property type="entry name" value="NICOTINAMIDE RIBOSIDE TRANSPORTER PNUC"/>
    <property type="match status" value="1"/>
</dbReference>
<feature type="transmembrane region" description="Helical" evidence="10">
    <location>
        <begin position="136"/>
        <end position="155"/>
    </location>
</feature>
<comment type="function">
    <text evidence="1">Required for nicotinamide riboside transport across the inner membrane.</text>
</comment>
<dbReference type="Pfam" id="PF04973">
    <property type="entry name" value="NMN_transporter"/>
    <property type="match status" value="1"/>
</dbReference>
<feature type="transmembrane region" description="Helical" evidence="10">
    <location>
        <begin position="88"/>
        <end position="106"/>
    </location>
</feature>
<dbReference type="GO" id="GO:0034257">
    <property type="term" value="F:nicotinamide riboside transmembrane transporter activity"/>
    <property type="evidence" value="ECO:0007669"/>
    <property type="project" value="InterPro"/>
</dbReference>
<gene>
    <name evidence="11" type="ORF">FEK29_13890</name>
</gene>
<protein>
    <recommendedName>
        <fullName evidence="4">Nicotinamide riboside transporter PnuC</fullName>
    </recommendedName>
</protein>
<dbReference type="AlphaFoldDB" id="A0A5R8M0M7"/>
<sequence>MALIIEIVSVVLNLLFLVFLLKERIICWLFGILGSLTSMLLFYQSKLYSECILYSYYVLMGFYGYYLWKQKKEGHKSLNISKWSLISHLYILIVGISLSITMGYYFDNYTDAEKSYLDSATTIFSFIATYMEAKKVLSAWIFWIILNGLSIYLYFSRGLNIYALLALVYFVVSFYGYLVWKQKYNKPDYNVSI</sequence>
<keyword evidence="7 10" id="KW-0812">Transmembrane</keyword>
<dbReference type="OrthoDB" id="9791248at2"/>
<dbReference type="NCBIfam" id="TIGR01528">
    <property type="entry name" value="NMN_trans_PnuC"/>
    <property type="match status" value="1"/>
</dbReference>
<dbReference type="Proteomes" id="UP000308382">
    <property type="component" value="Unassembled WGS sequence"/>
</dbReference>
<evidence type="ECO:0000256" key="1">
    <source>
        <dbReference type="ARBA" id="ARBA00002672"/>
    </source>
</evidence>
<dbReference type="EMBL" id="VBUK01000009">
    <property type="protein sequence ID" value="TLF43201.1"/>
    <property type="molecule type" value="Genomic_DNA"/>
</dbReference>
<evidence type="ECO:0000256" key="3">
    <source>
        <dbReference type="ARBA" id="ARBA00006669"/>
    </source>
</evidence>
<evidence type="ECO:0000256" key="5">
    <source>
        <dbReference type="ARBA" id="ARBA00022448"/>
    </source>
</evidence>
<comment type="similarity">
    <text evidence="3">Belongs to the nicotinamide ribonucleoside (NR) uptake permease (TC 4.B.1) family.</text>
</comment>
<organism evidence="11 12">
    <name type="scientific">Maribacter aurantiacus</name>
    <dbReference type="NCBI Taxonomy" id="1882343"/>
    <lineage>
        <taxon>Bacteria</taxon>
        <taxon>Pseudomonadati</taxon>
        <taxon>Bacteroidota</taxon>
        <taxon>Flavobacteriia</taxon>
        <taxon>Flavobacteriales</taxon>
        <taxon>Flavobacteriaceae</taxon>
        <taxon>Maribacter</taxon>
    </lineage>
</organism>
<feature type="transmembrane region" description="Helical" evidence="10">
    <location>
        <begin position="25"/>
        <end position="44"/>
    </location>
</feature>
<evidence type="ECO:0000313" key="11">
    <source>
        <dbReference type="EMBL" id="TLF43201.1"/>
    </source>
</evidence>
<evidence type="ECO:0000256" key="7">
    <source>
        <dbReference type="ARBA" id="ARBA00022692"/>
    </source>
</evidence>
<evidence type="ECO:0000256" key="6">
    <source>
        <dbReference type="ARBA" id="ARBA00022475"/>
    </source>
</evidence>
<reference evidence="11 12" key="1">
    <citation type="journal article" date="2017" name="Int. J. Syst. Evol. Microbiol.">
        <title>Maripseudobacter aurantiacus gen. nov., sp. nov., a novel member of the family Flavobacteriaceae isolated from a sedimentation basin.</title>
        <authorList>
            <person name="Chen C."/>
            <person name="Su Y."/>
            <person name="Tao T."/>
            <person name="Fu G."/>
            <person name="Zhang C."/>
            <person name="Sun C."/>
            <person name="Zhang X."/>
            <person name="Wu M."/>
        </authorList>
    </citation>
    <scope>NUCLEOTIDE SEQUENCE [LARGE SCALE GENOMIC DNA]</scope>
    <source>
        <strain evidence="12">CDA4</strain>
    </source>
</reference>
<comment type="caution">
    <text evidence="11">The sequence shown here is derived from an EMBL/GenBank/DDBJ whole genome shotgun (WGS) entry which is preliminary data.</text>
</comment>
<feature type="transmembrane region" description="Helical" evidence="10">
    <location>
        <begin position="51"/>
        <end position="68"/>
    </location>
</feature>
<evidence type="ECO:0000256" key="2">
    <source>
        <dbReference type="ARBA" id="ARBA00004651"/>
    </source>
</evidence>
<comment type="subcellular location">
    <subcellularLocation>
        <location evidence="2">Cell membrane</location>
        <topology evidence="2">Multi-pass membrane protein</topology>
    </subcellularLocation>
</comment>
<dbReference type="InterPro" id="IPR006419">
    <property type="entry name" value="NMN_transpt_PnuC"/>
</dbReference>
<evidence type="ECO:0000256" key="9">
    <source>
        <dbReference type="ARBA" id="ARBA00023136"/>
    </source>
</evidence>